<accession>A0A840N8X1</accession>
<dbReference type="Pfam" id="PF00672">
    <property type="entry name" value="HAMP"/>
    <property type="match status" value="1"/>
</dbReference>
<dbReference type="GO" id="GO:0007165">
    <property type="term" value="P:signal transduction"/>
    <property type="evidence" value="ECO:0007669"/>
    <property type="project" value="UniProtKB-KW"/>
</dbReference>
<dbReference type="PANTHER" id="PTHR32089:SF112">
    <property type="entry name" value="LYSOZYME-LIKE PROTEIN-RELATED"/>
    <property type="match status" value="1"/>
</dbReference>
<comment type="caution">
    <text evidence="10">The sequence shown here is derived from an EMBL/GenBank/DDBJ whole genome shotgun (WGS) entry which is preliminary data.</text>
</comment>
<dbReference type="Proteomes" id="UP000521227">
    <property type="component" value="Unassembled WGS sequence"/>
</dbReference>
<name>A0A840N8X1_9BRAD</name>
<comment type="similarity">
    <text evidence="4">Belongs to the methyl-accepting chemotaxis (MCP) protein family.</text>
</comment>
<dbReference type="InterPro" id="IPR000727">
    <property type="entry name" value="T_SNARE_dom"/>
</dbReference>
<comment type="subcellular location">
    <subcellularLocation>
        <location evidence="1">Cell inner membrane</location>
        <topology evidence="1">Multi-pass membrane protein</topology>
    </subcellularLocation>
</comment>
<dbReference type="PROSITE" id="PS50192">
    <property type="entry name" value="T_SNARE"/>
    <property type="match status" value="1"/>
</dbReference>
<evidence type="ECO:0000256" key="4">
    <source>
        <dbReference type="ARBA" id="ARBA00029447"/>
    </source>
</evidence>
<dbReference type="InterPro" id="IPR004090">
    <property type="entry name" value="Chemotax_Me-accpt_rcpt"/>
</dbReference>
<keyword evidence="2" id="KW-0997">Cell inner membrane</keyword>
<feature type="domain" description="Methyl-accepting transducer" evidence="7">
    <location>
        <begin position="444"/>
        <end position="680"/>
    </location>
</feature>
<organism evidence="10 11">
    <name type="scientific">Afipia massiliensis</name>
    <dbReference type="NCBI Taxonomy" id="211460"/>
    <lineage>
        <taxon>Bacteria</taxon>
        <taxon>Pseudomonadati</taxon>
        <taxon>Pseudomonadota</taxon>
        <taxon>Alphaproteobacteria</taxon>
        <taxon>Hyphomicrobiales</taxon>
        <taxon>Nitrobacteraceae</taxon>
        <taxon>Afipia</taxon>
    </lineage>
</organism>
<evidence type="ECO:0000256" key="3">
    <source>
        <dbReference type="ARBA" id="ARBA00023224"/>
    </source>
</evidence>
<proteinExistence type="inferred from homology"/>
<dbReference type="PANTHER" id="PTHR32089">
    <property type="entry name" value="METHYL-ACCEPTING CHEMOTAXIS PROTEIN MCPB"/>
    <property type="match status" value="1"/>
</dbReference>
<evidence type="ECO:0000259" key="8">
    <source>
        <dbReference type="PROSITE" id="PS50192"/>
    </source>
</evidence>
<feature type="transmembrane region" description="Helical" evidence="6">
    <location>
        <begin position="12"/>
        <end position="32"/>
    </location>
</feature>
<keyword evidence="3 5" id="KW-0807">Transducer</keyword>
<reference evidence="10 11" key="1">
    <citation type="submission" date="2020-08" db="EMBL/GenBank/DDBJ databases">
        <title>Genomic Encyclopedia of Type Strains, Phase IV (KMG-IV): sequencing the most valuable type-strain genomes for metagenomic binning, comparative biology and taxonomic classification.</title>
        <authorList>
            <person name="Goeker M."/>
        </authorList>
    </citation>
    <scope>NUCLEOTIDE SEQUENCE [LARGE SCALE GENOMIC DNA]</scope>
    <source>
        <strain evidence="10 11">DSM 17498</strain>
    </source>
</reference>
<dbReference type="SMART" id="SM00283">
    <property type="entry name" value="MA"/>
    <property type="match status" value="1"/>
</dbReference>
<evidence type="ECO:0000256" key="6">
    <source>
        <dbReference type="SAM" id="Phobius"/>
    </source>
</evidence>
<dbReference type="Gene3D" id="1.10.8.500">
    <property type="entry name" value="HAMP domain in histidine kinase"/>
    <property type="match status" value="1"/>
</dbReference>
<evidence type="ECO:0000256" key="2">
    <source>
        <dbReference type="ARBA" id="ARBA00022519"/>
    </source>
</evidence>
<gene>
    <name evidence="10" type="ORF">HNQ36_005273</name>
</gene>
<sequence length="700" mass="74588">MEILRLNIRGRLILGFSILCMLLAAVVGTTIMKVVSVSNATDRTVNLRVPTAMTASDVVSSVYASLASLRGWLLTGNQAFKAERAALWKDIDARGSEMDRLSTHWTVEENKQEWKQAKPLLDELRKAQDKAEAIAHTLEEQPAAKVLATEAAPLASLMLQKATTIINEEGKIASTDQRKSLLIDFADLRGSMAMAIGTIRAYLLTADVNFKKEFEELWALNQKKFDAVEKRRTEMTPDQQISFDSLVEARAKFAPLPQKMFEIRASDRWNMAQWFLTNEAAPRANKLLDIFAGARNADGARAGGMVARQQDNLRTDGAAVLSETSFLMILLWVLLGAGIGVAVTVVYLTNRSIVPPILRMVAAMGKLAGGDHTVEIPETDKKDEIGLMARAVLIFKENMIKAKELAAKEAAAISERVARATRVNDLTQQFDSDISMVLKSVASASTELQTTAASMTATAEETSNQANAVAAATEEASSNVQTVAAASEELASSVAEISRQVAQSAAIAQKAVAEAGRTNKTVQGLSNEAANIGDVVKLINEIAGQTNLLALNATIEAARAGDAGRGFAVVASEVKSLAEQTAKATDQISAQISSIQTSSSEAVRAIEGISTTINEMNEVASAIASAVEEQGSATQEIARNVQQAAVGTGEIALNISGVTQAAGDTGAAAHQVLAASGELSMQSETMRRQVETFLLNIKAA</sequence>
<evidence type="ECO:0000313" key="11">
    <source>
        <dbReference type="Proteomes" id="UP000521227"/>
    </source>
</evidence>
<dbReference type="Pfam" id="PF12729">
    <property type="entry name" value="4HB_MCP_1"/>
    <property type="match status" value="1"/>
</dbReference>
<dbReference type="GO" id="GO:0004888">
    <property type="term" value="F:transmembrane signaling receptor activity"/>
    <property type="evidence" value="ECO:0007669"/>
    <property type="project" value="InterPro"/>
</dbReference>
<keyword evidence="2" id="KW-1003">Cell membrane</keyword>
<dbReference type="InterPro" id="IPR004089">
    <property type="entry name" value="MCPsignal_dom"/>
</dbReference>
<evidence type="ECO:0000259" key="9">
    <source>
        <dbReference type="PROSITE" id="PS50885"/>
    </source>
</evidence>
<protein>
    <submittedName>
        <fullName evidence="10">Methyl-accepting chemotaxis protein</fullName>
    </submittedName>
</protein>
<keyword evidence="6" id="KW-0812">Transmembrane</keyword>
<evidence type="ECO:0000256" key="5">
    <source>
        <dbReference type="PROSITE-ProRule" id="PRU00284"/>
    </source>
</evidence>
<dbReference type="InterPro" id="IPR024478">
    <property type="entry name" value="HlyB_4HB_MCP"/>
</dbReference>
<evidence type="ECO:0000313" key="10">
    <source>
        <dbReference type="EMBL" id="MBB5055262.1"/>
    </source>
</evidence>
<keyword evidence="6" id="KW-1133">Transmembrane helix</keyword>
<evidence type="ECO:0000256" key="1">
    <source>
        <dbReference type="ARBA" id="ARBA00004429"/>
    </source>
</evidence>
<dbReference type="SMART" id="SM00304">
    <property type="entry name" value="HAMP"/>
    <property type="match status" value="1"/>
</dbReference>
<dbReference type="Pfam" id="PF00015">
    <property type="entry name" value="MCPsignal"/>
    <property type="match status" value="1"/>
</dbReference>
<feature type="domain" description="HAMP" evidence="9">
    <location>
        <begin position="351"/>
        <end position="404"/>
    </location>
</feature>
<feature type="domain" description="T-SNARE coiled-coil homology" evidence="8">
    <location>
        <begin position="596"/>
        <end position="658"/>
    </location>
</feature>
<dbReference type="GO" id="GO:0005886">
    <property type="term" value="C:plasma membrane"/>
    <property type="evidence" value="ECO:0007669"/>
    <property type="project" value="UniProtKB-SubCell"/>
</dbReference>
<dbReference type="GO" id="GO:0006935">
    <property type="term" value="P:chemotaxis"/>
    <property type="evidence" value="ECO:0007669"/>
    <property type="project" value="InterPro"/>
</dbReference>
<dbReference type="EMBL" id="JACHIJ010000014">
    <property type="protein sequence ID" value="MBB5055262.1"/>
    <property type="molecule type" value="Genomic_DNA"/>
</dbReference>
<dbReference type="PROSITE" id="PS50111">
    <property type="entry name" value="CHEMOTAXIS_TRANSDUC_2"/>
    <property type="match status" value="1"/>
</dbReference>
<feature type="transmembrane region" description="Helical" evidence="6">
    <location>
        <begin position="326"/>
        <end position="349"/>
    </location>
</feature>
<dbReference type="CDD" id="cd06225">
    <property type="entry name" value="HAMP"/>
    <property type="match status" value="1"/>
</dbReference>
<keyword evidence="6" id="KW-0472">Membrane</keyword>
<dbReference type="PROSITE" id="PS50885">
    <property type="entry name" value="HAMP"/>
    <property type="match status" value="1"/>
</dbReference>
<dbReference type="RefSeq" id="WP_184090681.1">
    <property type="nucleotide sequence ID" value="NZ_JACHIJ010000014.1"/>
</dbReference>
<dbReference type="InterPro" id="IPR003660">
    <property type="entry name" value="HAMP_dom"/>
</dbReference>
<dbReference type="SUPFAM" id="SSF58104">
    <property type="entry name" value="Methyl-accepting chemotaxis protein (MCP) signaling domain"/>
    <property type="match status" value="1"/>
</dbReference>
<dbReference type="AlphaFoldDB" id="A0A840N8X1"/>
<dbReference type="PRINTS" id="PR00260">
    <property type="entry name" value="CHEMTRNSDUCR"/>
</dbReference>
<dbReference type="Gene3D" id="1.10.287.950">
    <property type="entry name" value="Methyl-accepting chemotaxis protein"/>
    <property type="match status" value="1"/>
</dbReference>
<evidence type="ECO:0000259" key="7">
    <source>
        <dbReference type="PROSITE" id="PS50111"/>
    </source>
</evidence>